<dbReference type="CDD" id="cd09272">
    <property type="entry name" value="RNase_HI_RT_Ty1"/>
    <property type="match status" value="1"/>
</dbReference>
<dbReference type="OrthoDB" id="6768897at2759"/>
<proteinExistence type="predicted"/>
<dbReference type="EMBL" id="QJKJ01016478">
    <property type="protein sequence ID" value="RDX60937.1"/>
    <property type="molecule type" value="Genomic_DNA"/>
</dbReference>
<evidence type="ECO:0000313" key="2">
    <source>
        <dbReference type="Proteomes" id="UP000257109"/>
    </source>
</evidence>
<gene>
    <name evidence="1" type="ORF">CR513_60881</name>
</gene>
<evidence type="ECO:0008006" key="3">
    <source>
        <dbReference type="Google" id="ProtNLM"/>
    </source>
</evidence>
<evidence type="ECO:0000313" key="1">
    <source>
        <dbReference type="EMBL" id="RDX60937.1"/>
    </source>
</evidence>
<protein>
    <recommendedName>
        <fullName evidence="3">Copia protein</fullName>
    </recommendedName>
</protein>
<name>A0A371E4M1_MUCPR</name>
<comment type="caution">
    <text evidence="1">The sequence shown here is derived from an EMBL/GenBank/DDBJ whole genome shotgun (WGS) entry which is preliminary data.</text>
</comment>
<feature type="non-terminal residue" evidence="1">
    <location>
        <position position="1"/>
    </location>
</feature>
<sequence length="177" mass="20538">MSMIRELKFFLGLQIKHAKDGIYTYQTKYAKELPKKFNLDSCKSMSTSVHLTSILTLDDPNKKADRTTYRDILKTTVMLILIGTELREKIISGGCHFIEANSVSWESKRQGTIKHQLEDYDIFESNIPLLCDNIVAINLSKNFILYSRAKHINFKHHFVRDHIQKGILDMNFISINE</sequence>
<dbReference type="AlphaFoldDB" id="A0A371E4M1"/>
<dbReference type="Proteomes" id="UP000257109">
    <property type="component" value="Unassembled WGS sequence"/>
</dbReference>
<organism evidence="1 2">
    <name type="scientific">Mucuna pruriens</name>
    <name type="common">Velvet bean</name>
    <name type="synonym">Dolichos pruriens</name>
    <dbReference type="NCBI Taxonomy" id="157652"/>
    <lineage>
        <taxon>Eukaryota</taxon>
        <taxon>Viridiplantae</taxon>
        <taxon>Streptophyta</taxon>
        <taxon>Embryophyta</taxon>
        <taxon>Tracheophyta</taxon>
        <taxon>Spermatophyta</taxon>
        <taxon>Magnoliopsida</taxon>
        <taxon>eudicotyledons</taxon>
        <taxon>Gunneridae</taxon>
        <taxon>Pentapetalae</taxon>
        <taxon>rosids</taxon>
        <taxon>fabids</taxon>
        <taxon>Fabales</taxon>
        <taxon>Fabaceae</taxon>
        <taxon>Papilionoideae</taxon>
        <taxon>50 kb inversion clade</taxon>
        <taxon>NPAAA clade</taxon>
        <taxon>indigoferoid/millettioid clade</taxon>
        <taxon>Phaseoleae</taxon>
        <taxon>Mucuna</taxon>
    </lineage>
</organism>
<reference evidence="1" key="1">
    <citation type="submission" date="2018-05" db="EMBL/GenBank/DDBJ databases">
        <title>Draft genome of Mucuna pruriens seed.</title>
        <authorList>
            <person name="Nnadi N.E."/>
            <person name="Vos R."/>
            <person name="Hasami M.H."/>
            <person name="Devisetty U.K."/>
            <person name="Aguiy J.C."/>
        </authorList>
    </citation>
    <scope>NUCLEOTIDE SEQUENCE [LARGE SCALE GENOMIC DNA]</scope>
    <source>
        <strain evidence="1">JCA_2017</strain>
    </source>
</reference>
<keyword evidence="2" id="KW-1185">Reference proteome</keyword>
<accession>A0A371E4M1</accession>